<sequence>MICNYAKAAELKTDSWVTVEGTLFIGKHIYNNVAYDDPQISVTKITPAEEVKGYRKLENSKIMERGILMSSRGFVMEGIKMEIGKATINDVKDISRIYVIPCKYFLKVIYEESFL</sequence>
<feature type="domain" description="DUF1980" evidence="1">
    <location>
        <begin position="1"/>
        <end position="53"/>
    </location>
</feature>
<dbReference type="Pfam" id="PF21537">
    <property type="entry name" value="DUF1980_C"/>
    <property type="match status" value="1"/>
</dbReference>
<reference evidence="3" key="1">
    <citation type="submission" date="2016-10" db="EMBL/GenBank/DDBJ databases">
        <authorList>
            <person name="Varghese N."/>
            <person name="Submissions S."/>
        </authorList>
    </citation>
    <scope>NUCLEOTIDE SEQUENCE [LARGE SCALE GENOMIC DNA]</scope>
    <source>
        <strain evidence="3">DSM 8344</strain>
    </source>
</reference>
<keyword evidence="3" id="KW-1185">Reference proteome</keyword>
<gene>
    <name evidence="2" type="ORF">SAMN05443529_10292</name>
</gene>
<evidence type="ECO:0000313" key="3">
    <source>
        <dbReference type="Proteomes" id="UP000198656"/>
    </source>
</evidence>
<protein>
    <recommendedName>
        <fullName evidence="1">DUF1980 domain-containing protein</fullName>
    </recommendedName>
</protein>
<dbReference type="RefSeq" id="WP_242876162.1">
    <property type="nucleotide sequence ID" value="NZ_FNCP01000002.1"/>
</dbReference>
<dbReference type="Proteomes" id="UP000198656">
    <property type="component" value="Unassembled WGS sequence"/>
</dbReference>
<organism evidence="2 3">
    <name type="scientific">Desulfosporosinus hippei DSM 8344</name>
    <dbReference type="NCBI Taxonomy" id="1121419"/>
    <lineage>
        <taxon>Bacteria</taxon>
        <taxon>Bacillati</taxon>
        <taxon>Bacillota</taxon>
        <taxon>Clostridia</taxon>
        <taxon>Eubacteriales</taxon>
        <taxon>Desulfitobacteriaceae</taxon>
        <taxon>Desulfosporosinus</taxon>
    </lineage>
</organism>
<dbReference type="EMBL" id="FNCP01000002">
    <property type="protein sequence ID" value="SDG30050.1"/>
    <property type="molecule type" value="Genomic_DNA"/>
</dbReference>
<name>A0A1G7T612_9FIRM</name>
<dbReference type="InterPro" id="IPR048447">
    <property type="entry name" value="DUF1980_C"/>
</dbReference>
<evidence type="ECO:0000259" key="1">
    <source>
        <dbReference type="Pfam" id="PF21537"/>
    </source>
</evidence>
<evidence type="ECO:0000313" key="2">
    <source>
        <dbReference type="EMBL" id="SDG30050.1"/>
    </source>
</evidence>
<proteinExistence type="predicted"/>
<dbReference type="STRING" id="1121419.SAMN05443529_10292"/>
<dbReference type="AlphaFoldDB" id="A0A1G7T612"/>
<accession>A0A1G7T612</accession>